<evidence type="ECO:0000313" key="1">
    <source>
        <dbReference type="EMBL" id="RRT53160.1"/>
    </source>
</evidence>
<proteinExistence type="predicted"/>
<name>A0A426YN79_ENSVE</name>
<reference evidence="1 2" key="1">
    <citation type="journal article" date="2014" name="Agronomy (Basel)">
        <title>A Draft Genome Sequence for Ensete ventricosum, the Drought-Tolerant Tree Against Hunger.</title>
        <authorList>
            <person name="Harrison J."/>
            <person name="Moore K.A."/>
            <person name="Paszkiewicz K."/>
            <person name="Jones T."/>
            <person name="Grant M."/>
            <person name="Ambacheew D."/>
            <person name="Muzemil S."/>
            <person name="Studholme D.J."/>
        </authorList>
    </citation>
    <scope>NUCLEOTIDE SEQUENCE [LARGE SCALE GENOMIC DNA]</scope>
</reference>
<dbReference type="EMBL" id="AMZH03011276">
    <property type="protein sequence ID" value="RRT53160.1"/>
    <property type="molecule type" value="Genomic_DNA"/>
</dbReference>
<sequence length="114" mass="11948">MVDRRQTTLASLSYSPPSLCARVASSDWRTPCGHPAVGPPYEGRATSSCAYGRHFYPQVPPRQVAAPTGSYRPLLAPLASLPGWPWPQPVAPLQGGLGCGVAVAGHPSSSLPML</sequence>
<protein>
    <submittedName>
        <fullName evidence="1">Uncharacterized protein</fullName>
    </submittedName>
</protein>
<dbReference type="AlphaFoldDB" id="A0A426YN79"/>
<dbReference type="Proteomes" id="UP000287651">
    <property type="component" value="Unassembled WGS sequence"/>
</dbReference>
<accession>A0A426YN79</accession>
<gene>
    <name evidence="1" type="ORF">B296_00028300</name>
</gene>
<organism evidence="1 2">
    <name type="scientific">Ensete ventricosum</name>
    <name type="common">Abyssinian banana</name>
    <name type="synonym">Musa ensete</name>
    <dbReference type="NCBI Taxonomy" id="4639"/>
    <lineage>
        <taxon>Eukaryota</taxon>
        <taxon>Viridiplantae</taxon>
        <taxon>Streptophyta</taxon>
        <taxon>Embryophyta</taxon>
        <taxon>Tracheophyta</taxon>
        <taxon>Spermatophyta</taxon>
        <taxon>Magnoliopsida</taxon>
        <taxon>Liliopsida</taxon>
        <taxon>Zingiberales</taxon>
        <taxon>Musaceae</taxon>
        <taxon>Ensete</taxon>
    </lineage>
</organism>
<evidence type="ECO:0000313" key="2">
    <source>
        <dbReference type="Proteomes" id="UP000287651"/>
    </source>
</evidence>
<comment type="caution">
    <text evidence="1">The sequence shown here is derived from an EMBL/GenBank/DDBJ whole genome shotgun (WGS) entry which is preliminary data.</text>
</comment>